<gene>
    <name evidence="2" type="ORF">OH76DRAFT_1418666</name>
</gene>
<feature type="compositionally biased region" description="Polar residues" evidence="1">
    <location>
        <begin position="105"/>
        <end position="122"/>
    </location>
</feature>
<feature type="region of interest" description="Disordered" evidence="1">
    <location>
        <begin position="200"/>
        <end position="264"/>
    </location>
</feature>
<feature type="compositionally biased region" description="Basic and acidic residues" evidence="1">
    <location>
        <begin position="351"/>
        <end position="368"/>
    </location>
</feature>
<feature type="region of interest" description="Disordered" evidence="1">
    <location>
        <begin position="425"/>
        <end position="521"/>
    </location>
</feature>
<dbReference type="STRING" id="139420.A0A371D8Q2"/>
<name>A0A371D8Q2_9APHY</name>
<feature type="region of interest" description="Disordered" evidence="1">
    <location>
        <begin position="329"/>
        <end position="368"/>
    </location>
</feature>
<feature type="compositionally biased region" description="Basic residues" evidence="1">
    <location>
        <begin position="926"/>
        <end position="936"/>
    </location>
</feature>
<evidence type="ECO:0000256" key="1">
    <source>
        <dbReference type="SAM" id="MobiDB-lite"/>
    </source>
</evidence>
<feature type="compositionally biased region" description="Basic and acidic residues" evidence="1">
    <location>
        <begin position="204"/>
        <end position="225"/>
    </location>
</feature>
<keyword evidence="3" id="KW-1185">Reference proteome</keyword>
<accession>A0A371D8Q2</accession>
<feature type="compositionally biased region" description="Basic and acidic residues" evidence="1">
    <location>
        <begin position="460"/>
        <end position="500"/>
    </location>
</feature>
<feature type="region of interest" description="Disordered" evidence="1">
    <location>
        <begin position="282"/>
        <end position="309"/>
    </location>
</feature>
<feature type="compositionally biased region" description="Acidic residues" evidence="1">
    <location>
        <begin position="152"/>
        <end position="163"/>
    </location>
</feature>
<sequence length="936" mass="103800">MPRPVSTSRRFLALSSESTLGSSASPRLTRAYALSLQEEDLSDVPVATDDEETLKGSQEPERRERGTPQNVADNELPSSSPIESFTDVNVSPRSTHQEVERESTVESYTTDDMWASTGNVPSSFLFDDHEAGPREEGEVEEAFPRMPRATVEDQDDELSDEEREAYQRRVEKVDDLMSKHQTASSPSGLLTTLRKCSWNGSVASEERSRLSRGPRRETEGEKEAGVRLPSINELVGNPWRGNGDENGSSVRNPVPVHASTPRLNQQSPRSYFAYHSEADVSGKAPMPHSTSTVAPTVRSQARGAAAGEWAGERYPKTAARACSVSSHRSTAMDVEDLQGDPLLGTPSLRRARQERNRRELEELEERRSALQQALLDSPGECPDDPPLSSQQLWHGGYAPEMMRQGRGERHEAPRRKAVDSLLDQNEHPNAASSVNGGEHGGNSASHRDHWSAVPNTKAWQYREERRERERNERTEGRRVFTGDGRFESGRDSATPRHHASEVSSGRWETRSGPNRGPGARVGVFEDEQDEEAMDFERSECFDEADGVRSGPLWTGGPMPSIVAREETATDLPVTVEDPNNDRWIIHFDDPEALIRGQSADFIKIVWLSQEPTVIFSVYNYKYTENDAVNRHIEAAVTNLTALLTGEKGFDVVPPDPESRNRLQSRDLPFTWAIRGLSEAGAWEMMRMGVATTRGVSIITHPRSLANPRWVCGLGGFLRPNPDAIKKTVLVFLRSEYMLSRLADLTRSSNSLRHIHEDNRVEYVLRSLKVKVTTTKEGSYVANIYITPPTDDMDAWREWAGEMRAHRFNAFICGAGVATRVFWCSGCRGVDHETEDCVFPRMKGWKGPDAGSGSHTKLQVEGLPRVAGNRGRGGQTATRARGAVRVWTGASGEQEYGGNQSFFSRGGPAVGRGNGRGRGSKPGRGTRGNRWHPMGRG</sequence>
<feature type="compositionally biased region" description="Basic and acidic residues" evidence="1">
    <location>
        <begin position="95"/>
        <end position="104"/>
    </location>
</feature>
<feature type="compositionally biased region" description="Acidic residues" evidence="1">
    <location>
        <begin position="39"/>
        <end position="52"/>
    </location>
</feature>
<feature type="compositionally biased region" description="Gly residues" evidence="1">
    <location>
        <begin position="907"/>
        <end position="925"/>
    </location>
</feature>
<feature type="compositionally biased region" description="Polar residues" evidence="1">
    <location>
        <begin position="288"/>
        <end position="299"/>
    </location>
</feature>
<feature type="region of interest" description="Disordered" evidence="1">
    <location>
        <begin position="894"/>
        <end position="936"/>
    </location>
</feature>
<evidence type="ECO:0000313" key="3">
    <source>
        <dbReference type="Proteomes" id="UP000256964"/>
    </source>
</evidence>
<dbReference type="OrthoDB" id="10476631at2759"/>
<feature type="compositionally biased region" description="Polar residues" evidence="1">
    <location>
        <begin position="67"/>
        <end position="94"/>
    </location>
</feature>
<protein>
    <submittedName>
        <fullName evidence="2">Uncharacterized protein</fullName>
    </submittedName>
</protein>
<feature type="compositionally biased region" description="Basic and acidic residues" evidence="1">
    <location>
        <begin position="126"/>
        <end position="136"/>
    </location>
</feature>
<evidence type="ECO:0000313" key="2">
    <source>
        <dbReference type="EMBL" id="RDX48906.1"/>
    </source>
</evidence>
<organism evidence="2 3">
    <name type="scientific">Lentinus brumalis</name>
    <dbReference type="NCBI Taxonomy" id="2498619"/>
    <lineage>
        <taxon>Eukaryota</taxon>
        <taxon>Fungi</taxon>
        <taxon>Dikarya</taxon>
        <taxon>Basidiomycota</taxon>
        <taxon>Agaricomycotina</taxon>
        <taxon>Agaricomycetes</taxon>
        <taxon>Polyporales</taxon>
        <taxon>Polyporaceae</taxon>
        <taxon>Lentinus</taxon>
    </lineage>
</organism>
<dbReference type="EMBL" id="KZ857408">
    <property type="protein sequence ID" value="RDX48906.1"/>
    <property type="molecule type" value="Genomic_DNA"/>
</dbReference>
<dbReference type="Proteomes" id="UP000256964">
    <property type="component" value="Unassembled WGS sequence"/>
</dbReference>
<reference evidence="2 3" key="1">
    <citation type="journal article" date="2018" name="Biotechnol. Biofuels">
        <title>Integrative visual omics of the white-rot fungus Polyporus brumalis exposes the biotechnological potential of its oxidative enzymes for delignifying raw plant biomass.</title>
        <authorList>
            <person name="Miyauchi S."/>
            <person name="Rancon A."/>
            <person name="Drula E."/>
            <person name="Hage H."/>
            <person name="Chaduli D."/>
            <person name="Favel A."/>
            <person name="Grisel S."/>
            <person name="Henrissat B."/>
            <person name="Herpoel-Gimbert I."/>
            <person name="Ruiz-Duenas F.J."/>
            <person name="Chevret D."/>
            <person name="Hainaut M."/>
            <person name="Lin J."/>
            <person name="Wang M."/>
            <person name="Pangilinan J."/>
            <person name="Lipzen A."/>
            <person name="Lesage-Meessen L."/>
            <person name="Navarro D."/>
            <person name="Riley R."/>
            <person name="Grigoriev I.V."/>
            <person name="Zhou S."/>
            <person name="Raouche S."/>
            <person name="Rosso M.N."/>
        </authorList>
    </citation>
    <scope>NUCLEOTIDE SEQUENCE [LARGE SCALE GENOMIC DNA]</scope>
    <source>
        <strain evidence="2 3">BRFM 1820</strain>
    </source>
</reference>
<dbReference type="AlphaFoldDB" id="A0A371D8Q2"/>
<feature type="region of interest" description="Disordered" evidence="1">
    <location>
        <begin position="39"/>
        <end position="164"/>
    </location>
</feature>
<proteinExistence type="predicted"/>